<evidence type="ECO:0000256" key="1">
    <source>
        <dbReference type="SAM" id="MobiDB-lite"/>
    </source>
</evidence>
<dbReference type="AlphaFoldDB" id="A0A6J6H852"/>
<evidence type="ECO:0000313" key="2">
    <source>
        <dbReference type="EMBL" id="CAB4608980.1"/>
    </source>
</evidence>
<name>A0A6J6H852_9ZZZZ</name>
<protein>
    <submittedName>
        <fullName evidence="2">Unannotated protein</fullName>
    </submittedName>
</protein>
<gene>
    <name evidence="2" type="ORF">UFOPK1827_01134</name>
</gene>
<reference evidence="2" key="1">
    <citation type="submission" date="2020-05" db="EMBL/GenBank/DDBJ databases">
        <authorList>
            <person name="Chiriac C."/>
            <person name="Salcher M."/>
            <person name="Ghai R."/>
            <person name="Kavagutti S V."/>
        </authorList>
    </citation>
    <scope>NUCLEOTIDE SEQUENCE</scope>
</reference>
<accession>A0A6J6H852</accession>
<organism evidence="2">
    <name type="scientific">freshwater metagenome</name>
    <dbReference type="NCBI Taxonomy" id="449393"/>
    <lineage>
        <taxon>unclassified sequences</taxon>
        <taxon>metagenomes</taxon>
        <taxon>ecological metagenomes</taxon>
    </lineage>
</organism>
<feature type="region of interest" description="Disordered" evidence="1">
    <location>
        <begin position="1"/>
        <end position="31"/>
    </location>
</feature>
<proteinExistence type="predicted"/>
<dbReference type="EMBL" id="CAEZUO010000052">
    <property type="protein sequence ID" value="CAB4608980.1"/>
    <property type="molecule type" value="Genomic_DNA"/>
</dbReference>
<sequence>MRSGVAMTRSKSIIPPSTCASRSSAPTNSAPASRAACAASPAANTAMRTSVPVPDGRATVPRTIWSALRGSTPRRTESSTVSSNFADANVFTLVTASVEPCCVALSKLDAAALYFLPCCAISAPSGRAPQWVQTIHLPGEVVLGMAGSQVRTGTAISEFRCPWNGRYQRPEGERPRDRWR</sequence>